<dbReference type="OrthoDB" id="9814572at2"/>
<dbReference type="Proteomes" id="UP000004509">
    <property type="component" value="Unassembled WGS sequence"/>
</dbReference>
<evidence type="ECO:0000313" key="2">
    <source>
        <dbReference type="Proteomes" id="UP000004509"/>
    </source>
</evidence>
<organism evidence="1 2">
    <name type="scientific">Treponema vincentii ATCC 35580</name>
    <dbReference type="NCBI Taxonomy" id="596324"/>
    <lineage>
        <taxon>Bacteria</taxon>
        <taxon>Pseudomonadati</taxon>
        <taxon>Spirochaetota</taxon>
        <taxon>Spirochaetia</taxon>
        <taxon>Spirochaetales</taxon>
        <taxon>Treponemataceae</taxon>
        <taxon>Treponema</taxon>
    </lineage>
</organism>
<gene>
    <name evidence="1" type="ORF">TREVI0001_1423</name>
</gene>
<proteinExistence type="predicted"/>
<dbReference type="AlphaFoldDB" id="C8PPW2"/>
<dbReference type="EMBL" id="ACYH01000031">
    <property type="protein sequence ID" value="EEV20562.1"/>
    <property type="molecule type" value="Genomic_DNA"/>
</dbReference>
<comment type="caution">
    <text evidence="1">The sequence shown here is derived from an EMBL/GenBank/DDBJ whole genome shotgun (WGS) entry which is preliminary data.</text>
</comment>
<reference evidence="1 2" key="1">
    <citation type="submission" date="2009-07" db="EMBL/GenBank/DDBJ databases">
        <authorList>
            <person name="Madupu R."/>
            <person name="Sebastian Y."/>
            <person name="Durkin A.S."/>
            <person name="Torralba M."/>
            <person name="Methe B."/>
            <person name="Sutton G.G."/>
            <person name="Strausberg R.L."/>
            <person name="Nelson K.E."/>
        </authorList>
    </citation>
    <scope>NUCLEOTIDE SEQUENCE [LARGE SCALE GENOMIC DNA]</scope>
    <source>
        <strain evidence="1 2">ATCC 35580</strain>
    </source>
</reference>
<dbReference type="RefSeq" id="WP_006188616.1">
    <property type="nucleotide sequence ID" value="NZ_ACYH01000031.1"/>
</dbReference>
<dbReference type="eggNOG" id="ENOG5032Q9X">
    <property type="taxonomic scope" value="Bacteria"/>
</dbReference>
<evidence type="ECO:0000313" key="1">
    <source>
        <dbReference type="EMBL" id="EEV20562.1"/>
    </source>
</evidence>
<accession>C8PPW2</accession>
<sequence>MIDKKIKDGFGRSYRVSIDRIKSLSKQVAPIENQREAVKEIVIYESKIAAAKGMIAVCAEKK</sequence>
<protein>
    <submittedName>
        <fullName evidence="1">Uncharacterized protein</fullName>
    </submittedName>
</protein>
<dbReference type="STRING" id="596324.TREVI0001_1423"/>
<name>C8PPW2_9SPIR</name>